<accession>A0A1G5ILJ8</accession>
<reference evidence="2 3" key="1">
    <citation type="submission" date="2016-10" db="EMBL/GenBank/DDBJ databases">
        <authorList>
            <person name="de Groot N.N."/>
        </authorList>
    </citation>
    <scope>NUCLEOTIDE SEQUENCE [LARGE SCALE GENOMIC DNA]</scope>
    <source>
        <strain evidence="2 3">CGMCC 1.7031</strain>
    </source>
</reference>
<dbReference type="EMBL" id="FMVF01000010">
    <property type="protein sequence ID" value="SCY76288.1"/>
    <property type="molecule type" value="Genomic_DNA"/>
</dbReference>
<evidence type="ECO:0000256" key="1">
    <source>
        <dbReference type="SAM" id="SignalP"/>
    </source>
</evidence>
<dbReference type="AlphaFoldDB" id="A0A1G5ILJ8"/>
<protein>
    <submittedName>
        <fullName evidence="2">Uncharacterized protein</fullName>
    </submittedName>
</protein>
<proteinExistence type="predicted"/>
<sequence>MKNAIMAASLALCCIGSANAQLLRKLSKAADQASTANDVVKATGVVGKATKGKMVGGLGSGAKLNWGQYNQTPAVTFSSLLYGTQVFLTGGTRLENYTATFVPNTKAGGAKVDPIYDQEEYLKVKVFKGDQFITYFEYDGGQQFDEGKKIKYNAPTSRYKVNGEWVGDTNIDLKQWGAGNYRLDFVAGDKTYYSFDFEVAKLTNNDTYSGTNEMYVARGPWNNFAYMNYADTGNLLFGFYLTHEEFKPDPANAKNTTKKVKWSVSLLKDGKPYAKHYGNGPNAAQVRQAEWGDNQCAFKLVDKPNETLKFATLADGAYKVEVTVEGEAKPRQYHFDVKDKRIVQIPEQDRSKNTDPTRLIEGWNDYFWMKLVK</sequence>
<keyword evidence="1" id="KW-0732">Signal</keyword>
<feature type="chain" id="PRO_5011454684" evidence="1">
    <location>
        <begin position="21"/>
        <end position="373"/>
    </location>
</feature>
<organism evidence="2 3">
    <name type="scientific">Flavobacterium caeni</name>
    <dbReference type="NCBI Taxonomy" id="490189"/>
    <lineage>
        <taxon>Bacteria</taxon>
        <taxon>Pseudomonadati</taxon>
        <taxon>Bacteroidota</taxon>
        <taxon>Flavobacteriia</taxon>
        <taxon>Flavobacteriales</taxon>
        <taxon>Flavobacteriaceae</taxon>
        <taxon>Flavobacterium</taxon>
    </lineage>
</organism>
<feature type="signal peptide" evidence="1">
    <location>
        <begin position="1"/>
        <end position="20"/>
    </location>
</feature>
<evidence type="ECO:0000313" key="3">
    <source>
        <dbReference type="Proteomes" id="UP000199354"/>
    </source>
</evidence>
<dbReference type="Proteomes" id="UP000199354">
    <property type="component" value="Unassembled WGS sequence"/>
</dbReference>
<dbReference type="STRING" id="490189.SAMN02927903_02286"/>
<keyword evidence="3" id="KW-1185">Reference proteome</keyword>
<evidence type="ECO:0000313" key="2">
    <source>
        <dbReference type="EMBL" id="SCY76288.1"/>
    </source>
</evidence>
<name>A0A1G5ILJ8_9FLAO</name>
<gene>
    <name evidence="2" type="ORF">SAMN02927903_02286</name>
</gene>